<dbReference type="GeneID" id="54992417"/>
<evidence type="ECO:0000313" key="2">
    <source>
        <dbReference type="EMBL" id="AWN05535.1"/>
    </source>
</evidence>
<dbReference type="CDD" id="cd14814">
    <property type="entry name" value="Peptidase_M15"/>
    <property type="match status" value="1"/>
</dbReference>
<dbReference type="SUPFAM" id="SSF55166">
    <property type="entry name" value="Hedgehog/DD-peptidase"/>
    <property type="match status" value="1"/>
</dbReference>
<gene>
    <name evidence="2" type="primary">42</name>
    <name evidence="2" type="ORF">SEA_PASCHALIS_42</name>
</gene>
<proteinExistence type="predicted"/>
<dbReference type="EMBL" id="MH155873">
    <property type="protein sequence ID" value="AWN05535.1"/>
    <property type="molecule type" value="Genomic_DNA"/>
</dbReference>
<name>A0A2U8UPE1_9CAUD</name>
<dbReference type="InterPro" id="IPR009045">
    <property type="entry name" value="Zn_M74/Hedgehog-like"/>
</dbReference>
<reference evidence="2 3" key="1">
    <citation type="submission" date="2018-04" db="EMBL/GenBank/DDBJ databases">
        <authorList>
            <person name="Paschalis M.I."/>
            <person name="Cheong D.K."/>
            <person name="Petit-Frere T."/>
            <person name="Stoner K.N."/>
            <person name="Veracka M."/>
            <person name="Ewers R.M."/>
            <person name="Maciver D.B."/>
            <person name="Santiago X."/>
            <person name="Nichols C.D."/>
            <person name="Scaff D.S."/>
            <person name="Osorio S.M."/>
            <person name="Mercado F.J."/>
            <person name="Tamondong K.G."/>
            <person name="Lee J."/>
            <person name="Nicholson R.L."/>
            <person name="Antonucci M.K."/>
            <person name="Anger G.K."/>
            <person name="Washington J.M."/>
            <person name="Garlena R.A."/>
            <person name="Russell D.A."/>
            <person name="Pope W.H."/>
            <person name="Jacobs-Sera D."/>
            <person name="Hendrix R.W."/>
            <person name="Hatfull G.F."/>
        </authorList>
    </citation>
    <scope>NUCLEOTIDE SEQUENCE [LARGE SCALE GENOMIC DNA]</scope>
</reference>
<accession>A0A2U8UPE1</accession>
<evidence type="ECO:0000313" key="3">
    <source>
        <dbReference type="Proteomes" id="UP000246726"/>
    </source>
</evidence>
<sequence length="301" mass="32684">MAEYVYINGARLTAWMAYILGVLSNDLYRTFGVWLVITSAIRTYAEQERIFRERYVTAGNINGRRVYDTRVWNGVRWYRISSAGTVAVPGTSNHEIQGTKAAVDLADTGRDAGVATMGSVRSNWLRARAHLYGMVASGFGFGEAWHYDILNIFQTPPSSGAGNATPTPKEDDMTVAILLNGRHYYTAGEEFLSHNGSKGQADITRQVNSAQDELHKLSTAQFYDYLDGMGIPRGVVDVNGGGVLNPQSGKIEGNGVWSRRREAVAVAEQSAAVLAEFVKRNDAAMAALSKAVAALPKAPVS</sequence>
<feature type="domain" description="D-alanyl-D-alanine carboxypeptidase-like core" evidence="1">
    <location>
        <begin position="29"/>
        <end position="137"/>
    </location>
</feature>
<organism evidence="2 3">
    <name type="scientific">Microbacterium phage Paschalis</name>
    <dbReference type="NCBI Taxonomy" id="2992928"/>
    <lineage>
        <taxon>Viruses</taxon>
        <taxon>Duplodnaviria</taxon>
        <taxon>Heunggongvirae</taxon>
        <taxon>Uroviricota</taxon>
        <taxon>Caudoviricetes</taxon>
        <taxon>Hodgkinviridae</taxon>
        <taxon>Quhwahvirus</taxon>
        <taxon>Quhwahvirus paschalis</taxon>
    </lineage>
</organism>
<evidence type="ECO:0000259" key="1">
    <source>
        <dbReference type="Pfam" id="PF02557"/>
    </source>
</evidence>
<dbReference type="Proteomes" id="UP000246726">
    <property type="component" value="Segment"/>
</dbReference>
<keyword evidence="3" id="KW-1185">Reference proteome</keyword>
<protein>
    <submittedName>
        <fullName evidence="2">Lysin A</fullName>
    </submittedName>
</protein>
<dbReference type="RefSeq" id="YP_009801889.1">
    <property type="nucleotide sequence ID" value="NC_047976.1"/>
</dbReference>
<dbReference type="Pfam" id="PF02557">
    <property type="entry name" value="VanY"/>
    <property type="match status" value="1"/>
</dbReference>
<dbReference type="Gene3D" id="3.30.1380.10">
    <property type="match status" value="1"/>
</dbReference>
<dbReference type="InterPro" id="IPR003709">
    <property type="entry name" value="VanY-like_core_dom"/>
</dbReference>